<dbReference type="SMART" id="SM00382">
    <property type="entry name" value="AAA"/>
    <property type="match status" value="1"/>
</dbReference>
<dbReference type="Proteomes" id="UP000078340">
    <property type="component" value="Unassembled WGS sequence"/>
</dbReference>
<dbReference type="GO" id="GO:0016887">
    <property type="term" value="F:ATP hydrolysis activity"/>
    <property type="evidence" value="ECO:0007669"/>
    <property type="project" value="InterPro"/>
</dbReference>
<protein>
    <submittedName>
        <fullName evidence="3">AAA family ATPase protein</fullName>
    </submittedName>
</protein>
<dbReference type="AlphaFoldDB" id="A0A179HRU7"/>
<accession>A0A179HRU7</accession>
<name>A0A179HRU7_PURLI</name>
<evidence type="ECO:0000313" key="4">
    <source>
        <dbReference type="Proteomes" id="UP000078340"/>
    </source>
</evidence>
<evidence type="ECO:0000313" key="3">
    <source>
        <dbReference type="EMBL" id="OAQ92149.1"/>
    </source>
</evidence>
<feature type="region of interest" description="Disordered" evidence="1">
    <location>
        <begin position="673"/>
        <end position="714"/>
    </location>
</feature>
<dbReference type="PANTHER" id="PTHR46411:SF2">
    <property type="entry name" value="AAA+ ATPASE DOMAIN-CONTAINING PROTEIN"/>
    <property type="match status" value="1"/>
</dbReference>
<gene>
    <name evidence="3" type="ORF">VFPFJ_03889</name>
</gene>
<dbReference type="Pfam" id="PF00004">
    <property type="entry name" value="AAA"/>
    <property type="match status" value="1"/>
</dbReference>
<dbReference type="SUPFAM" id="SSF52540">
    <property type="entry name" value="P-loop containing nucleoside triphosphate hydrolases"/>
    <property type="match status" value="1"/>
</dbReference>
<evidence type="ECO:0000259" key="2">
    <source>
        <dbReference type="SMART" id="SM00382"/>
    </source>
</evidence>
<organism evidence="3 4">
    <name type="scientific">Purpureocillium lilacinum</name>
    <name type="common">Paecilomyces lilacinus</name>
    <dbReference type="NCBI Taxonomy" id="33203"/>
    <lineage>
        <taxon>Eukaryota</taxon>
        <taxon>Fungi</taxon>
        <taxon>Dikarya</taxon>
        <taxon>Ascomycota</taxon>
        <taxon>Pezizomycotina</taxon>
        <taxon>Sordariomycetes</taxon>
        <taxon>Hypocreomycetidae</taxon>
        <taxon>Hypocreales</taxon>
        <taxon>Ophiocordycipitaceae</taxon>
        <taxon>Purpureocillium</taxon>
    </lineage>
</organism>
<dbReference type="STRING" id="33203.A0A179HRU7"/>
<dbReference type="InterPro" id="IPR003593">
    <property type="entry name" value="AAA+_ATPase"/>
</dbReference>
<dbReference type="PANTHER" id="PTHR46411">
    <property type="entry name" value="FAMILY ATPASE, PUTATIVE-RELATED"/>
    <property type="match status" value="1"/>
</dbReference>
<dbReference type="InterPro" id="IPR027417">
    <property type="entry name" value="P-loop_NTPase"/>
</dbReference>
<feature type="domain" description="AAA+ ATPase" evidence="2">
    <location>
        <begin position="483"/>
        <end position="610"/>
    </location>
</feature>
<reference evidence="3 4" key="1">
    <citation type="submission" date="2016-02" db="EMBL/GenBank/DDBJ databases">
        <title>Biosynthesis of antibiotic leucinostatins and their inhibition on Phytophthora in bio-control Purpureocillium lilacinum.</title>
        <authorList>
            <person name="Wang G."/>
            <person name="Liu Z."/>
            <person name="Lin R."/>
            <person name="Li E."/>
            <person name="Mao Z."/>
            <person name="Ling J."/>
            <person name="Yin W."/>
            <person name="Xie B."/>
        </authorList>
    </citation>
    <scope>NUCLEOTIDE SEQUENCE [LARGE SCALE GENOMIC DNA]</scope>
    <source>
        <strain evidence="3">PLFJ-1</strain>
    </source>
</reference>
<evidence type="ECO:0000256" key="1">
    <source>
        <dbReference type="SAM" id="MobiDB-lite"/>
    </source>
</evidence>
<dbReference type="InterPro" id="IPR003959">
    <property type="entry name" value="ATPase_AAA_core"/>
</dbReference>
<feature type="compositionally biased region" description="Acidic residues" evidence="1">
    <location>
        <begin position="673"/>
        <end position="684"/>
    </location>
</feature>
<comment type="caution">
    <text evidence="3">The sequence shown here is derived from an EMBL/GenBank/DDBJ whole genome shotgun (WGS) entry which is preliminary data.</text>
</comment>
<dbReference type="EMBL" id="LSBI01000003">
    <property type="protein sequence ID" value="OAQ92149.1"/>
    <property type="molecule type" value="Genomic_DNA"/>
</dbReference>
<proteinExistence type="predicted"/>
<dbReference type="GO" id="GO:0005524">
    <property type="term" value="F:ATP binding"/>
    <property type="evidence" value="ECO:0007669"/>
    <property type="project" value="InterPro"/>
</dbReference>
<dbReference type="Gene3D" id="3.40.50.300">
    <property type="entry name" value="P-loop containing nucleotide triphosphate hydrolases"/>
    <property type="match status" value="1"/>
</dbReference>
<dbReference type="OMA" id="DHERYSK"/>
<sequence length="714" mass="80532">MSFQEYLAAAPAAIPNVCPTRSANAGDTSSAVEQAGRAVPPLGKGYIDIVEIKRKILDGWDTEIIPTTRFHPEGKRLKKESLEKKYSEYALVLRRVWREVQQGAPYLVSVELEIQSPSLCDEFRKLVNATYQGSNLKTSPIKLRMPFHELFFYRAKVKEALEDMSRSQQLRNDLQLLHDFIPKHGVMSSIVDDYEKYKLQNQVVGDIVWTMFPPNTLMVVKTEGGEECWICRNVQSLPQEIGLPLCVITGLRVGFNGKSPGLTRPGLKPHPGGGLRFRWDREFLSTSLVFSMDSADHGIFIKEDDPAMNFNERVMADWATFLSKNFRGADDLYEFANTEPPTTETVMPRGQVHVPQDEEDEDRDLIAAGQQVFDQPRRVPAMEPPKAKRRDVNTLDDLQTAVEVEFGISKDCFDLLFPAEVPVFALKEKKWMWAQSDSLRPPEWNKTAFDSLQMKAETKNLVEGLVRGHMEVSFDDVIKGKGQGLIFLLHGAPGLGKTLTAESVADILEKPLYSVSGGELGTEVARVEERLSEISRLGKRWEAVCLLDEADVLLCHRNSSEIQRNAIVGVFLRKIEYFQGILFLTTNRKDDIDDAFKSRIHVTITYRSLTAEAQAKIWEALITANRKKTSTQVDTSWTPQGRTIKNILRTAFSYANSTGQALGIRHVRDIAETELGEDDDDDDGRGEPNGQRKAALEELTKLVARKPQSTEYHR</sequence>